<gene>
    <name evidence="1" type="ORF">V3330_09000</name>
</gene>
<protein>
    <submittedName>
        <fullName evidence="1">Sulfotransferase family 2 domain-containing protein</fullName>
    </submittedName>
</protein>
<reference evidence="1 2" key="1">
    <citation type="submission" date="2024-02" db="EMBL/GenBank/DDBJ databases">
        <title>A novel Wenzhouxiangellaceae bacterium, isolated from coastal sediments.</title>
        <authorList>
            <person name="Du Z.-J."/>
            <person name="Ye Y.-Q."/>
            <person name="Zhang X.-Y."/>
        </authorList>
    </citation>
    <scope>NUCLEOTIDE SEQUENCE [LARGE SCALE GENOMIC DNA]</scope>
    <source>
        <strain evidence="1 2">CH-27</strain>
    </source>
</reference>
<organism evidence="1 2">
    <name type="scientific">Elongatibacter sediminis</name>
    <dbReference type="NCBI Taxonomy" id="3119006"/>
    <lineage>
        <taxon>Bacteria</taxon>
        <taxon>Pseudomonadati</taxon>
        <taxon>Pseudomonadota</taxon>
        <taxon>Gammaproteobacteria</taxon>
        <taxon>Chromatiales</taxon>
        <taxon>Wenzhouxiangellaceae</taxon>
        <taxon>Elongatibacter</taxon>
    </lineage>
</organism>
<dbReference type="GO" id="GO:0016020">
    <property type="term" value="C:membrane"/>
    <property type="evidence" value="ECO:0007669"/>
    <property type="project" value="InterPro"/>
</dbReference>
<dbReference type="InterPro" id="IPR005331">
    <property type="entry name" value="Sulfotransferase"/>
</dbReference>
<keyword evidence="2" id="KW-1185">Reference proteome</keyword>
<dbReference type="Pfam" id="PF03567">
    <property type="entry name" value="Sulfotransfer_2"/>
    <property type="match status" value="1"/>
</dbReference>
<dbReference type="AlphaFoldDB" id="A0AAW9R8P0"/>
<dbReference type="EMBL" id="JAZHOG010000005">
    <property type="protein sequence ID" value="MEJ8567760.1"/>
    <property type="molecule type" value="Genomic_DNA"/>
</dbReference>
<comment type="caution">
    <text evidence="1">The sequence shown here is derived from an EMBL/GenBank/DDBJ whole genome shotgun (WGS) entry which is preliminary data.</text>
</comment>
<dbReference type="SUPFAM" id="SSF52540">
    <property type="entry name" value="P-loop containing nucleoside triphosphate hydrolases"/>
    <property type="match status" value="1"/>
</dbReference>
<dbReference type="GO" id="GO:0008146">
    <property type="term" value="F:sulfotransferase activity"/>
    <property type="evidence" value="ECO:0007669"/>
    <property type="project" value="InterPro"/>
</dbReference>
<evidence type="ECO:0000313" key="1">
    <source>
        <dbReference type="EMBL" id="MEJ8567760.1"/>
    </source>
</evidence>
<sequence length="204" mass="23925">MLISISRRFVFVANSKAASTSIEKSLSRHADVVYQGSPDRKHINLENARVEFESLFSEVGFHRFFKFGVMRDPVSWILSWFRYRKRRNNPNALPGKMTFDAFWERKDWNFIRTDGTKRLQRDFFVSSDGKLLADYIIPYHELEPHYRKVCKALGVSARLPRVNVSQPGVTEAQLSGDTLSQLREFYTEDYELFNRLDSINANMR</sequence>
<dbReference type="Gene3D" id="3.40.50.300">
    <property type="entry name" value="P-loop containing nucleotide triphosphate hydrolases"/>
    <property type="match status" value="1"/>
</dbReference>
<dbReference type="Proteomes" id="UP001359886">
    <property type="component" value="Unassembled WGS sequence"/>
</dbReference>
<accession>A0AAW9R8P0</accession>
<dbReference type="RefSeq" id="WP_354695084.1">
    <property type="nucleotide sequence ID" value="NZ_JAZHOG010000005.1"/>
</dbReference>
<dbReference type="InterPro" id="IPR027417">
    <property type="entry name" value="P-loop_NTPase"/>
</dbReference>
<evidence type="ECO:0000313" key="2">
    <source>
        <dbReference type="Proteomes" id="UP001359886"/>
    </source>
</evidence>
<name>A0AAW9R8P0_9GAMM</name>
<proteinExistence type="predicted"/>